<dbReference type="AlphaFoldDB" id="A0A6H2DNZ1"/>
<sequence length="146" mass="15658">MQNNRPPSASILGLAGLLPQLLCLVAVFDDDTRYIALSAAFLYAAVIFSFLGGLWWGLAVTNPKAPQWVYGIAVVPSLLAVVSGIPWMIGTTWPGPSLALLGIALIAALWIDFRLNRLGMMPVWMLRLRIILSTGLGLTTLALAAL</sequence>
<keyword evidence="1" id="KW-0472">Membrane</keyword>
<gene>
    <name evidence="2" type="ORF">HF685_09415</name>
</gene>
<dbReference type="PANTHER" id="PTHR15887:SF1">
    <property type="entry name" value="TRANSMEMBRANE PROTEIN 69"/>
    <property type="match status" value="1"/>
</dbReference>
<feature type="transmembrane region" description="Helical" evidence="1">
    <location>
        <begin position="9"/>
        <end position="28"/>
    </location>
</feature>
<feature type="transmembrane region" description="Helical" evidence="1">
    <location>
        <begin position="34"/>
        <end position="56"/>
    </location>
</feature>
<evidence type="ECO:0000256" key="1">
    <source>
        <dbReference type="SAM" id="Phobius"/>
    </source>
</evidence>
<dbReference type="PANTHER" id="PTHR15887">
    <property type="entry name" value="TRANSMEMBRANE PROTEIN 69"/>
    <property type="match status" value="1"/>
</dbReference>
<feature type="transmembrane region" description="Helical" evidence="1">
    <location>
        <begin position="95"/>
        <end position="113"/>
    </location>
</feature>
<accession>A0A6H2DNZ1</accession>
<protein>
    <submittedName>
        <fullName evidence="2">DUF3429 domain-containing protein</fullName>
    </submittedName>
</protein>
<dbReference type="EMBL" id="CP051217">
    <property type="protein sequence ID" value="QJB69471.1"/>
    <property type="molecule type" value="Genomic_DNA"/>
</dbReference>
<dbReference type="Pfam" id="PF11911">
    <property type="entry name" value="DUF3429"/>
    <property type="match status" value="1"/>
</dbReference>
<keyword evidence="3" id="KW-1185">Reference proteome</keyword>
<keyword evidence="1" id="KW-0812">Transmembrane</keyword>
<evidence type="ECO:0000313" key="2">
    <source>
        <dbReference type="EMBL" id="QJB69471.1"/>
    </source>
</evidence>
<feature type="transmembrane region" description="Helical" evidence="1">
    <location>
        <begin position="68"/>
        <end position="89"/>
    </location>
</feature>
<keyword evidence="1" id="KW-1133">Transmembrane helix</keyword>
<name>A0A6H2DNZ1_9SPHN</name>
<evidence type="ECO:0000313" key="3">
    <source>
        <dbReference type="Proteomes" id="UP000501600"/>
    </source>
</evidence>
<reference evidence="2 3" key="1">
    <citation type="submission" date="2020-04" db="EMBL/GenBank/DDBJ databases">
        <title>Genome sequence for Sphingorhabdus sp. strain M1.</title>
        <authorList>
            <person name="Park S.-J."/>
        </authorList>
    </citation>
    <scope>NUCLEOTIDE SEQUENCE [LARGE SCALE GENOMIC DNA]</scope>
    <source>
        <strain evidence="2 3">JK6</strain>
    </source>
</reference>
<dbReference type="InterPro" id="IPR021836">
    <property type="entry name" value="DUF3429"/>
</dbReference>
<proteinExistence type="predicted"/>
<dbReference type="KEGG" id="phao:HF685_09415"/>
<feature type="transmembrane region" description="Helical" evidence="1">
    <location>
        <begin position="125"/>
        <end position="145"/>
    </location>
</feature>
<dbReference type="Proteomes" id="UP000501600">
    <property type="component" value="Chromosome"/>
</dbReference>
<organism evidence="2 3">
    <name type="scientific">Parasphingorhabdus halotolerans</name>
    <dbReference type="NCBI Taxonomy" id="2725558"/>
    <lineage>
        <taxon>Bacteria</taxon>
        <taxon>Pseudomonadati</taxon>
        <taxon>Pseudomonadota</taxon>
        <taxon>Alphaproteobacteria</taxon>
        <taxon>Sphingomonadales</taxon>
        <taxon>Sphingomonadaceae</taxon>
        <taxon>Parasphingorhabdus</taxon>
    </lineage>
</organism>